<accession>A0ABT6J694</accession>
<feature type="region of interest" description="Disordered" evidence="1">
    <location>
        <begin position="183"/>
        <end position="258"/>
    </location>
</feature>
<reference evidence="2 3" key="1">
    <citation type="submission" date="2023-04" db="EMBL/GenBank/DDBJ databases">
        <title>Luteimonas endophyticus RD2P54.</title>
        <authorList>
            <person name="Sun J.-Q."/>
        </authorList>
    </citation>
    <scope>NUCLEOTIDE SEQUENCE [LARGE SCALE GENOMIC DNA]</scope>
    <source>
        <strain evidence="2 3">RD2P54</strain>
    </source>
</reference>
<evidence type="ECO:0000256" key="1">
    <source>
        <dbReference type="SAM" id="MobiDB-lite"/>
    </source>
</evidence>
<protein>
    <submittedName>
        <fullName evidence="2">Uncharacterized protein</fullName>
    </submittedName>
</protein>
<feature type="compositionally biased region" description="Polar residues" evidence="1">
    <location>
        <begin position="450"/>
        <end position="463"/>
    </location>
</feature>
<evidence type="ECO:0000313" key="3">
    <source>
        <dbReference type="Proteomes" id="UP001156940"/>
    </source>
</evidence>
<name>A0ABT6J694_9GAMM</name>
<comment type="caution">
    <text evidence="2">The sequence shown here is derived from an EMBL/GenBank/DDBJ whole genome shotgun (WGS) entry which is preliminary data.</text>
</comment>
<dbReference type="EMBL" id="JARXRM010000021">
    <property type="protein sequence ID" value="MDH5822341.1"/>
    <property type="molecule type" value="Genomic_DNA"/>
</dbReference>
<sequence>MTANVALQRAEDDTLAEILTWMQEVVEGRGDSAAQMIVSVVLGCIPYVGQAVDAYNIVRSVHGLTKAPDSADNWINLALSLIAVVPLFGDALKNAFLMMRQGRKMGRVLDALPNHLRGNVERWFRQLDWARYTRELTATFGRIMTGMIDVLENRVTRWVLGREGVDALVRQLRQLQQAAPRRIQEAMDSLRQSHQRALQDPLPTTAGNSTRSPNTQRRATPGTQTGGNVRTTTAGTGTPASGQARTTQRQSTAAAMGRQAIGVSGEHIADYYFVRRQRRRAKVSHRGTLYEMKQPNGALSLGHHGIDHVWHASNLPHKYRVSDTKGSGAPFHRRLETAQQVWQALEYGIDAYLGEEDENRVRHSVGSTRGDGKQMSHRWIAAKIGRAQLTSTASAELLPKVEAWRRSDFKLGAQATFEGGQMQRSLVKCPYDRSLITVVGPNHNRHQRARGSTSGRCAKPSTSHQIGTEFVLPNHILRE</sequence>
<proteinExistence type="predicted"/>
<evidence type="ECO:0000313" key="2">
    <source>
        <dbReference type="EMBL" id="MDH5822341.1"/>
    </source>
</evidence>
<keyword evidence="3" id="KW-1185">Reference proteome</keyword>
<dbReference type="CDD" id="cd20746">
    <property type="entry name" value="FIX_Ntox15_NUC_DUF4112_RhsA-like"/>
    <property type="match status" value="1"/>
</dbReference>
<dbReference type="RefSeq" id="WP_280573240.1">
    <property type="nucleotide sequence ID" value="NZ_JARXRM010000021.1"/>
</dbReference>
<feature type="compositionally biased region" description="Polar residues" evidence="1">
    <location>
        <begin position="205"/>
        <end position="223"/>
    </location>
</feature>
<feature type="compositionally biased region" description="Low complexity" evidence="1">
    <location>
        <begin position="226"/>
        <end position="255"/>
    </location>
</feature>
<gene>
    <name evidence="2" type="ORF">QFW77_04960</name>
</gene>
<organism evidence="2 3">
    <name type="scientific">Luteimonas endophytica</name>
    <dbReference type="NCBI Taxonomy" id="3042023"/>
    <lineage>
        <taxon>Bacteria</taxon>
        <taxon>Pseudomonadati</taxon>
        <taxon>Pseudomonadota</taxon>
        <taxon>Gammaproteobacteria</taxon>
        <taxon>Lysobacterales</taxon>
        <taxon>Lysobacteraceae</taxon>
        <taxon>Luteimonas</taxon>
    </lineage>
</organism>
<feature type="region of interest" description="Disordered" evidence="1">
    <location>
        <begin position="444"/>
        <end position="463"/>
    </location>
</feature>
<dbReference type="InterPro" id="IPR049802">
    <property type="entry name" value="RhsC-like_FIX"/>
</dbReference>
<dbReference type="Proteomes" id="UP001156940">
    <property type="component" value="Unassembled WGS sequence"/>
</dbReference>